<dbReference type="EMBL" id="CP002059">
    <property type="protein sequence ID" value="ADI65896.1"/>
    <property type="molecule type" value="Genomic_DNA"/>
</dbReference>
<dbReference type="Proteomes" id="UP000001511">
    <property type="component" value="Chromosome"/>
</dbReference>
<dbReference type="HOGENOM" id="CLU_136170_0_0_3"/>
<feature type="domain" description="DUF2382" evidence="1">
    <location>
        <begin position="29"/>
        <end position="76"/>
    </location>
</feature>
<evidence type="ECO:0000313" key="3">
    <source>
        <dbReference type="Proteomes" id="UP000001511"/>
    </source>
</evidence>
<dbReference type="Pfam" id="PF09557">
    <property type="entry name" value="DUF2382"/>
    <property type="match status" value="1"/>
</dbReference>
<dbReference type="STRING" id="551115.Aazo_4686"/>
<gene>
    <name evidence="2" type="ordered locus">Aazo_4686</name>
</gene>
<dbReference type="AlphaFoldDB" id="D7DXS0"/>
<reference evidence="2 3" key="1">
    <citation type="journal article" date="2010" name="PLoS ONE">
        <title>Genome erosion in a nitrogen-fixing vertically transmitted endosymbiotic multicellular cyanobacterium.</title>
        <authorList>
            <person name="Ran L."/>
            <person name="Larsson J."/>
            <person name="Vigil-Stenman T."/>
            <person name="Nylander J.A."/>
            <person name="Ininbergs K."/>
            <person name="Zheng W.W."/>
            <person name="Lapidus A."/>
            <person name="Lowry S."/>
            <person name="Haselkorn R."/>
            <person name="Bergman B."/>
        </authorList>
    </citation>
    <scope>NUCLEOTIDE SEQUENCE [LARGE SCALE GENOMIC DNA]</scope>
    <source>
        <strain evidence="2 3">0708</strain>
    </source>
</reference>
<evidence type="ECO:0000259" key="1">
    <source>
        <dbReference type="Pfam" id="PF09557"/>
    </source>
</evidence>
<accession>D7DXS0</accession>
<dbReference type="eggNOG" id="COG3861">
    <property type="taxonomic scope" value="Bacteria"/>
</dbReference>
<keyword evidence="3" id="KW-1185">Reference proteome</keyword>
<organism evidence="2 3">
    <name type="scientific">Nostoc azollae (strain 0708)</name>
    <name type="common">Anabaena azollae (strain 0708)</name>
    <dbReference type="NCBI Taxonomy" id="551115"/>
    <lineage>
        <taxon>Bacteria</taxon>
        <taxon>Bacillati</taxon>
        <taxon>Cyanobacteriota</taxon>
        <taxon>Cyanophyceae</taxon>
        <taxon>Nostocales</taxon>
        <taxon>Nostocaceae</taxon>
        <taxon>Trichormus</taxon>
    </lineage>
</organism>
<name>D7DXS0_NOSA0</name>
<dbReference type="KEGG" id="naz:Aazo_4686"/>
<dbReference type="RefSeq" id="WP_013192906.1">
    <property type="nucleotide sequence ID" value="NC_014248.1"/>
</dbReference>
<dbReference type="OrthoDB" id="530231at2"/>
<sequence>MPEYLTSETPGEQQLINNTSIAEEEQIIPILEERMFVDKHKQKLGEVIVRKQIETQMIHVPIRREKLIVEQVSPEHQQLAEIDLGEGVIAEGIDKLTTSKTPEVAYFDSDLIVSGEFSSPKIASLLLNAIALEKDHGCQEVKMTILVENKSQQKKYQEWFNRCSES</sequence>
<evidence type="ECO:0000313" key="2">
    <source>
        <dbReference type="EMBL" id="ADI65896.1"/>
    </source>
</evidence>
<dbReference type="InterPro" id="IPR019060">
    <property type="entry name" value="DUF2382"/>
</dbReference>
<proteinExistence type="predicted"/>
<protein>
    <recommendedName>
        <fullName evidence="1">DUF2382 domain-containing protein</fullName>
    </recommendedName>
</protein>